<name>A0A2A3EU10_APICC</name>
<accession>A0A2A3EU10</accession>
<evidence type="ECO:0000313" key="2">
    <source>
        <dbReference type="Proteomes" id="UP000242457"/>
    </source>
</evidence>
<evidence type="ECO:0000313" key="1">
    <source>
        <dbReference type="EMBL" id="PBC34629.1"/>
    </source>
</evidence>
<dbReference type="Proteomes" id="UP000242457">
    <property type="component" value="Unassembled WGS sequence"/>
</dbReference>
<dbReference type="EMBL" id="KZ288189">
    <property type="protein sequence ID" value="PBC34629.1"/>
    <property type="molecule type" value="Genomic_DNA"/>
</dbReference>
<keyword evidence="2" id="KW-1185">Reference proteome</keyword>
<dbReference type="AlphaFoldDB" id="A0A2A3EU10"/>
<reference evidence="1 2" key="1">
    <citation type="submission" date="2014-07" db="EMBL/GenBank/DDBJ databases">
        <title>Genomic and transcriptomic analysis on Apis cerana provide comprehensive insights into honey bee biology.</title>
        <authorList>
            <person name="Diao Q."/>
            <person name="Sun L."/>
            <person name="Zheng H."/>
            <person name="Zheng H."/>
            <person name="Xu S."/>
            <person name="Wang S."/>
            <person name="Zeng Z."/>
            <person name="Hu F."/>
            <person name="Su S."/>
            <person name="Wu J."/>
        </authorList>
    </citation>
    <scope>NUCLEOTIDE SEQUENCE [LARGE SCALE GENOMIC DNA]</scope>
    <source>
        <tissue evidence="1">Pupae without intestine</tissue>
    </source>
</reference>
<protein>
    <submittedName>
        <fullName evidence="1">Uncharacterized protein</fullName>
    </submittedName>
</protein>
<proteinExistence type="predicted"/>
<gene>
    <name evidence="1" type="ORF">APICC_02367</name>
</gene>
<sequence length="395" mass="45075">MLILRNVRISRHLVRLQEEHIIKYMYMLVEIAICTGSSNSARLHDPNKTCVVLMPSFITDIDFGSIDCFIDCCNFVFLSFTVMNFDVSLWSLIAVAKDLSTLATLNTLNPLGIRLSRAIGIRGFINLVPTQVSNSREDYSISCPDYGEIMKDRFLTRMSRIERSEWNGCMIDPRVPIALFWVSSSIAYRYSNSRCIMNDGVKSNTIVKLIRISLPVENDRARKRKRDNSTEPVPFPFTGIVMSRVARMLGGLGEECVYGSVKKSIIPISRDEFLRSTCGFRTAGRLMLILLVQRGGRRVNLDNFNNEILNKKNKQSGMYRGKWFSLVKLKILGLGCGTDFDFKFESKSCSEVKVTWPRFRFKRNEIFGKSCANNCANDLGDIIKRNKSGYREMDN</sequence>
<organism evidence="1 2">
    <name type="scientific">Apis cerana cerana</name>
    <name type="common">Oriental honeybee</name>
    <dbReference type="NCBI Taxonomy" id="94128"/>
    <lineage>
        <taxon>Eukaryota</taxon>
        <taxon>Metazoa</taxon>
        <taxon>Ecdysozoa</taxon>
        <taxon>Arthropoda</taxon>
        <taxon>Hexapoda</taxon>
        <taxon>Insecta</taxon>
        <taxon>Pterygota</taxon>
        <taxon>Neoptera</taxon>
        <taxon>Endopterygota</taxon>
        <taxon>Hymenoptera</taxon>
        <taxon>Apocrita</taxon>
        <taxon>Aculeata</taxon>
        <taxon>Apoidea</taxon>
        <taxon>Anthophila</taxon>
        <taxon>Apidae</taxon>
        <taxon>Apis</taxon>
    </lineage>
</organism>